<dbReference type="InterPro" id="IPR036250">
    <property type="entry name" value="AcylCo_DH-like_C"/>
</dbReference>
<evidence type="ECO:0000259" key="5">
    <source>
        <dbReference type="Pfam" id="PF02771"/>
    </source>
</evidence>
<keyword evidence="2" id="KW-0560">Oxidoreductase</keyword>
<dbReference type="InterPro" id="IPR013786">
    <property type="entry name" value="AcylCoA_DH/ox_N"/>
</dbReference>
<dbReference type="GO" id="GO:0050660">
    <property type="term" value="F:flavin adenine dinucleotide binding"/>
    <property type="evidence" value="ECO:0007669"/>
    <property type="project" value="InterPro"/>
</dbReference>
<evidence type="ECO:0000256" key="3">
    <source>
        <dbReference type="ARBA" id="ARBA00049661"/>
    </source>
</evidence>
<dbReference type="Gene3D" id="1.10.540.10">
    <property type="entry name" value="Acyl-CoA dehydrogenase/oxidase, N-terminal domain"/>
    <property type="match status" value="1"/>
</dbReference>
<dbReference type="GO" id="GO:0033539">
    <property type="term" value="P:fatty acid beta-oxidation using acyl-CoA dehydrogenase"/>
    <property type="evidence" value="ECO:0007669"/>
    <property type="project" value="TreeGrafter"/>
</dbReference>
<evidence type="ECO:0000259" key="4">
    <source>
        <dbReference type="Pfam" id="PF02770"/>
    </source>
</evidence>
<dbReference type="PANTHER" id="PTHR48083">
    <property type="entry name" value="MEDIUM-CHAIN SPECIFIC ACYL-COA DEHYDROGENASE, MITOCHONDRIAL-RELATED"/>
    <property type="match status" value="1"/>
</dbReference>
<dbReference type="InterPro" id="IPR037069">
    <property type="entry name" value="AcylCoA_DH/ox_N_sf"/>
</dbReference>
<evidence type="ECO:0000256" key="2">
    <source>
        <dbReference type="ARBA" id="ARBA00023002"/>
    </source>
</evidence>
<protein>
    <submittedName>
        <fullName evidence="7">Acyl-CoA dehydrogenase</fullName>
    </submittedName>
</protein>
<dbReference type="Proteomes" id="UP000031521">
    <property type="component" value="Chromosome"/>
</dbReference>
<dbReference type="AlphaFoldDB" id="A0A0B5E8W3"/>
<dbReference type="PANTHER" id="PTHR48083:SF19">
    <property type="entry name" value="FLAVIN-DEPENDENT MONOOXYGENASE, OXYGENASE SUBUNIT HSAA"/>
    <property type="match status" value="1"/>
</dbReference>
<dbReference type="InterPro" id="IPR046373">
    <property type="entry name" value="Acyl-CoA_Oxase/DH_mid-dom_sf"/>
</dbReference>
<reference evidence="7 8" key="1">
    <citation type="journal article" date="2014" name="Int. J. Syst. Evol. Microbiol.">
        <title>Celeribacter indicus sp. nov., a polycyclic aromatic hydrocarbon-degrading bacterium from deep-sea sediment and reclassification of Huaishuia halophila as Celeribacter halophilus comb. nov.</title>
        <authorList>
            <person name="Lai Q."/>
            <person name="Cao J."/>
            <person name="Yuan J."/>
            <person name="Li F."/>
            <person name="Shao Z."/>
        </authorList>
    </citation>
    <scope>NUCLEOTIDE SEQUENCE [LARGE SCALE GENOMIC DNA]</scope>
    <source>
        <strain evidence="7">P73</strain>
    </source>
</reference>
<feature type="domain" description="Acyl-CoA dehydrogenase C-terminal" evidence="6">
    <location>
        <begin position="241"/>
        <end position="382"/>
    </location>
</feature>
<sequence length="412" mass="44381">MTTTLKTVPVLDNAAEAFHVARDYAESIREGAGLRDRKGTPPYDELRALAQTGLLGINIPRAYGGAGVAISEVIDVIRILASVDSSIAQTVQSHFTSIDRLRVMGPEHLRRRLYPRILAGERLSNASAERGGKSAASFVTRINRQTDGSYLIEGRKYYTTGALTSQWIAVRALSDDNRLATAYVPRDTPGIQIDDDWHGFGQRSTTSGTATFTAVRVPAELVDFLPYHGPESDINKALAFLTHGAIETGIAENALHDGTDFVRTKARPHAEIITEGGADVVAEDLLVQAQLGRLATSTHAARAMVLRAAEIIDAVHATGDYNVDNVGEALIAVSEAKAFAAEVALETSTAVIGLVGASATDLKHALDRHWRNARTHSVHDSLTWKYVQAGRYLLTGEAPNWAPFTAPEAQAK</sequence>
<proteinExistence type="inferred from homology"/>
<dbReference type="Pfam" id="PF02771">
    <property type="entry name" value="Acyl-CoA_dh_N"/>
    <property type="match status" value="1"/>
</dbReference>
<dbReference type="Pfam" id="PF02770">
    <property type="entry name" value="Acyl-CoA_dh_M"/>
    <property type="match status" value="1"/>
</dbReference>
<dbReference type="Gene3D" id="1.20.140.10">
    <property type="entry name" value="Butyryl-CoA Dehydrogenase, subunit A, domain 3"/>
    <property type="match status" value="1"/>
</dbReference>
<organism evidence="7 8">
    <name type="scientific">Celeribacter indicus</name>
    <dbReference type="NCBI Taxonomy" id="1208324"/>
    <lineage>
        <taxon>Bacteria</taxon>
        <taxon>Pseudomonadati</taxon>
        <taxon>Pseudomonadota</taxon>
        <taxon>Alphaproteobacteria</taxon>
        <taxon>Rhodobacterales</taxon>
        <taxon>Roseobacteraceae</taxon>
        <taxon>Celeribacter</taxon>
    </lineage>
</organism>
<dbReference type="RefSeq" id="WP_052453463.1">
    <property type="nucleotide sequence ID" value="NZ_CP004393.1"/>
</dbReference>
<dbReference type="HOGENOM" id="CLU_018204_10_0_5"/>
<dbReference type="InterPro" id="IPR006091">
    <property type="entry name" value="Acyl-CoA_Oxase/DH_mid-dom"/>
</dbReference>
<accession>A0A0B5E8W3</accession>
<dbReference type="STRING" id="1208324.P73_4037"/>
<dbReference type="SUPFAM" id="SSF47203">
    <property type="entry name" value="Acyl-CoA dehydrogenase C-terminal domain-like"/>
    <property type="match status" value="1"/>
</dbReference>
<gene>
    <name evidence="7" type="ORF">P73_4037</name>
</gene>
<dbReference type="GO" id="GO:0016712">
    <property type="term" value="F:oxidoreductase activity, acting on paired donors, with incorporation or reduction of molecular oxygen, reduced flavin or flavoprotein as one donor, and incorporation of one atom of oxygen"/>
    <property type="evidence" value="ECO:0007669"/>
    <property type="project" value="TreeGrafter"/>
</dbReference>
<dbReference type="Pfam" id="PF08028">
    <property type="entry name" value="Acyl-CoA_dh_2"/>
    <property type="match status" value="1"/>
</dbReference>
<dbReference type="OrthoDB" id="6184213at2"/>
<feature type="domain" description="Acyl-CoA oxidase/dehydrogenase middle" evidence="4">
    <location>
        <begin position="129"/>
        <end position="215"/>
    </location>
</feature>
<dbReference type="InterPro" id="IPR009100">
    <property type="entry name" value="AcylCoA_DH/oxidase_NM_dom_sf"/>
</dbReference>
<dbReference type="PIRSF" id="PIRSF016578">
    <property type="entry name" value="HsaA"/>
    <property type="match status" value="1"/>
</dbReference>
<dbReference type="KEGG" id="cid:P73_4037"/>
<dbReference type="EMBL" id="CP004393">
    <property type="protein sequence ID" value="AJE48752.1"/>
    <property type="molecule type" value="Genomic_DNA"/>
</dbReference>
<feature type="domain" description="Acyl-CoA dehydrogenase/oxidase N-terminal" evidence="5">
    <location>
        <begin position="25"/>
        <end position="121"/>
    </location>
</feature>
<comment type="similarity">
    <text evidence="3">Belongs to the HpaH/HsaA monooxygenase family.</text>
</comment>
<dbReference type="Gene3D" id="2.40.110.10">
    <property type="entry name" value="Butyryl-CoA Dehydrogenase, subunit A, domain 2"/>
    <property type="match status" value="1"/>
</dbReference>
<dbReference type="GO" id="GO:0005737">
    <property type="term" value="C:cytoplasm"/>
    <property type="evidence" value="ECO:0007669"/>
    <property type="project" value="TreeGrafter"/>
</dbReference>
<evidence type="ECO:0000313" key="7">
    <source>
        <dbReference type="EMBL" id="AJE48752.1"/>
    </source>
</evidence>
<evidence type="ECO:0000313" key="8">
    <source>
        <dbReference type="Proteomes" id="UP000031521"/>
    </source>
</evidence>
<keyword evidence="8" id="KW-1185">Reference proteome</keyword>
<dbReference type="GO" id="GO:0003995">
    <property type="term" value="F:acyl-CoA dehydrogenase activity"/>
    <property type="evidence" value="ECO:0007669"/>
    <property type="project" value="TreeGrafter"/>
</dbReference>
<name>A0A0B5E8W3_9RHOB</name>
<dbReference type="InterPro" id="IPR050741">
    <property type="entry name" value="Acyl-CoA_dehydrogenase"/>
</dbReference>
<dbReference type="SUPFAM" id="SSF56645">
    <property type="entry name" value="Acyl-CoA dehydrogenase NM domain-like"/>
    <property type="match status" value="1"/>
</dbReference>
<evidence type="ECO:0000259" key="6">
    <source>
        <dbReference type="Pfam" id="PF08028"/>
    </source>
</evidence>
<evidence type="ECO:0000256" key="1">
    <source>
        <dbReference type="ARBA" id="ARBA00022630"/>
    </source>
</evidence>
<dbReference type="InterPro" id="IPR013107">
    <property type="entry name" value="Acyl-CoA_DH_C"/>
</dbReference>
<keyword evidence="1" id="KW-0285">Flavoprotein</keyword>